<dbReference type="InterPro" id="IPR001451">
    <property type="entry name" value="Hexapep"/>
</dbReference>
<dbReference type="AlphaFoldDB" id="E6PC97"/>
<dbReference type="InterPro" id="IPR020019">
    <property type="entry name" value="AcTrfase_PglD-like"/>
</dbReference>
<name>E6PC97_9ZZZZ</name>
<gene>
    <name evidence="1" type="ORF">CARN1_1967</name>
</gene>
<reference evidence="1" key="1">
    <citation type="submission" date="2009-10" db="EMBL/GenBank/DDBJ databases">
        <title>Diversity of trophic interactions inside an arsenic-rich microbial ecosystem.</title>
        <authorList>
            <person name="Bertin P.N."/>
            <person name="Heinrich-Salmeron A."/>
            <person name="Pelletier E."/>
            <person name="Goulhen-Chollet F."/>
            <person name="Arsene-Ploetze F."/>
            <person name="Gallien S."/>
            <person name="Calteau A."/>
            <person name="Vallenet D."/>
            <person name="Casiot C."/>
            <person name="Chane-Woon-Ming B."/>
            <person name="Giloteaux L."/>
            <person name="Barakat M."/>
            <person name="Bonnefoy V."/>
            <person name="Bruneel O."/>
            <person name="Chandler M."/>
            <person name="Cleiss J."/>
            <person name="Duran R."/>
            <person name="Elbaz-Poulichet F."/>
            <person name="Fonknechten N."/>
            <person name="Lauga B."/>
            <person name="Mornico D."/>
            <person name="Ortet P."/>
            <person name="Schaeffer C."/>
            <person name="Siguier P."/>
            <person name="Alexander Thil Smith A."/>
            <person name="Van Dorsselaer A."/>
            <person name="Weissenbach J."/>
            <person name="Medigue C."/>
            <person name="Le Paslier D."/>
        </authorList>
    </citation>
    <scope>NUCLEOTIDE SEQUENCE</scope>
</reference>
<sequence length="225" mass="24342">MAKIIVFGTGKVADVLYHHVVAAKHHDIVAFTTDVEHLPAAGTFHDRPVVPFDRVVESFPPDAFQMLVAIGYHGLNGLRARRYAEAKAKGYTMASYVSDRACVGDWLVAGDNCIILDGATVEPGVRLGNNVVLWSNVLIGHHTTIADHVWIAANSTFGGSAFLGERSFVGLGVTVGHEVEIGEQSFLGSGAIVTKCADAKSVFIEKNTDLFRLNSDMYMKISKLR</sequence>
<accession>E6PC97</accession>
<dbReference type="InterPro" id="IPR050179">
    <property type="entry name" value="Trans_hexapeptide_repeat"/>
</dbReference>
<dbReference type="GO" id="GO:0016740">
    <property type="term" value="F:transferase activity"/>
    <property type="evidence" value="ECO:0007669"/>
    <property type="project" value="UniProtKB-KW"/>
</dbReference>
<proteinExistence type="predicted"/>
<dbReference type="CDD" id="cd03360">
    <property type="entry name" value="LbH_AT_putative"/>
    <property type="match status" value="1"/>
</dbReference>
<dbReference type="PANTHER" id="PTHR43300">
    <property type="entry name" value="ACETYLTRANSFERASE"/>
    <property type="match status" value="1"/>
</dbReference>
<dbReference type="Gene3D" id="2.160.10.10">
    <property type="entry name" value="Hexapeptide repeat proteins"/>
    <property type="match status" value="1"/>
</dbReference>
<organism evidence="1">
    <name type="scientific">mine drainage metagenome</name>
    <dbReference type="NCBI Taxonomy" id="410659"/>
    <lineage>
        <taxon>unclassified sequences</taxon>
        <taxon>metagenomes</taxon>
        <taxon>ecological metagenomes</taxon>
    </lineage>
</organism>
<dbReference type="EMBL" id="CABL01000001">
    <property type="protein sequence ID" value="CBH74080.1"/>
    <property type="molecule type" value="Genomic_DNA"/>
</dbReference>
<comment type="caution">
    <text evidence="1">The sequence shown here is derived from an EMBL/GenBank/DDBJ whole genome shotgun (WGS) entry which is preliminary data.</text>
</comment>
<dbReference type="SUPFAM" id="SSF51161">
    <property type="entry name" value="Trimeric LpxA-like enzymes"/>
    <property type="match status" value="1"/>
</dbReference>
<dbReference type="PANTHER" id="PTHR43300:SF4">
    <property type="entry name" value="ACYL-[ACYL-CARRIER-PROTEIN]--UDP-N-ACETYLGLUCOSAMINE O-ACYLTRANSFERASE"/>
    <property type="match status" value="1"/>
</dbReference>
<dbReference type="Pfam" id="PF00132">
    <property type="entry name" value="Hexapep"/>
    <property type="match status" value="1"/>
</dbReference>
<protein>
    <submittedName>
        <fullName evidence="1">Putative Transferase hexapeptide repeat containing protein</fullName>
    </submittedName>
</protein>
<evidence type="ECO:0000313" key="1">
    <source>
        <dbReference type="EMBL" id="CBH74080.1"/>
    </source>
</evidence>
<keyword evidence="1" id="KW-0808">Transferase</keyword>
<dbReference type="InterPro" id="IPR011004">
    <property type="entry name" value="Trimer_LpxA-like_sf"/>
</dbReference>